<feature type="non-terminal residue" evidence="1">
    <location>
        <position position="83"/>
    </location>
</feature>
<dbReference type="InterPro" id="IPR032567">
    <property type="entry name" value="RTL1-rel"/>
</dbReference>
<dbReference type="SUPFAM" id="SSF56672">
    <property type="entry name" value="DNA/RNA polymerases"/>
    <property type="match status" value="1"/>
</dbReference>
<keyword evidence="1" id="KW-0808">Transferase</keyword>
<dbReference type="InterPro" id="IPR043502">
    <property type="entry name" value="DNA/RNA_pol_sf"/>
</dbReference>
<keyword evidence="1" id="KW-0548">Nucleotidyltransferase</keyword>
<keyword evidence="1" id="KW-0695">RNA-directed DNA polymerase</keyword>
<organism evidence="1">
    <name type="scientific">Tanacetum cinerariifolium</name>
    <name type="common">Dalmatian daisy</name>
    <name type="synonym">Chrysanthemum cinerariifolium</name>
    <dbReference type="NCBI Taxonomy" id="118510"/>
    <lineage>
        <taxon>Eukaryota</taxon>
        <taxon>Viridiplantae</taxon>
        <taxon>Streptophyta</taxon>
        <taxon>Embryophyta</taxon>
        <taxon>Tracheophyta</taxon>
        <taxon>Spermatophyta</taxon>
        <taxon>Magnoliopsida</taxon>
        <taxon>eudicotyledons</taxon>
        <taxon>Gunneridae</taxon>
        <taxon>Pentapetalae</taxon>
        <taxon>asterids</taxon>
        <taxon>campanulids</taxon>
        <taxon>Asterales</taxon>
        <taxon>Asteraceae</taxon>
        <taxon>Asteroideae</taxon>
        <taxon>Anthemideae</taxon>
        <taxon>Anthemidinae</taxon>
        <taxon>Tanacetum</taxon>
    </lineage>
</organism>
<dbReference type="GO" id="GO:0003964">
    <property type="term" value="F:RNA-directed DNA polymerase activity"/>
    <property type="evidence" value="ECO:0007669"/>
    <property type="project" value="UniProtKB-KW"/>
</dbReference>
<evidence type="ECO:0000313" key="1">
    <source>
        <dbReference type="EMBL" id="GFD36426.1"/>
    </source>
</evidence>
<dbReference type="PANTHER" id="PTHR15503">
    <property type="entry name" value="LDOC1 RELATED"/>
    <property type="match status" value="1"/>
</dbReference>
<proteinExistence type="predicted"/>
<reference evidence="1" key="1">
    <citation type="journal article" date="2019" name="Sci. Rep.">
        <title>Draft genome of Tanacetum cinerariifolium, the natural source of mosquito coil.</title>
        <authorList>
            <person name="Yamashiro T."/>
            <person name="Shiraishi A."/>
            <person name="Satake H."/>
            <person name="Nakayama K."/>
        </authorList>
    </citation>
    <scope>NUCLEOTIDE SEQUENCE</scope>
</reference>
<name>A0A699VSY3_TANCI</name>
<accession>A0A699VSY3</accession>
<dbReference type="AlphaFoldDB" id="A0A699VSY3"/>
<dbReference type="EMBL" id="BKCJ011471620">
    <property type="protein sequence ID" value="GFD36426.1"/>
    <property type="molecule type" value="Genomic_DNA"/>
</dbReference>
<dbReference type="PANTHER" id="PTHR15503:SF45">
    <property type="entry name" value="RNA-DIRECTED DNA POLYMERASE HOMOLOG"/>
    <property type="match status" value="1"/>
</dbReference>
<sequence>MEKRLEDVHVIRDFPEVFLDELPGLPPPRQVEFRIDLIPGVALMARAPYRLAPSEMKELSEQLRELSEKGFIRPSSSPWGAPV</sequence>
<dbReference type="Gene3D" id="3.10.10.10">
    <property type="entry name" value="HIV Type 1 Reverse Transcriptase, subunit A, domain 1"/>
    <property type="match status" value="1"/>
</dbReference>
<comment type="caution">
    <text evidence="1">The sequence shown here is derived from an EMBL/GenBank/DDBJ whole genome shotgun (WGS) entry which is preliminary data.</text>
</comment>
<protein>
    <submittedName>
        <fullName evidence="1">Putative reverse transcriptase domain-containing protein</fullName>
    </submittedName>
</protein>
<gene>
    <name evidence="1" type="ORF">Tci_908395</name>
</gene>